<gene>
    <name evidence="2" type="ORF">CLV72_101823</name>
</gene>
<evidence type="ECO:0000256" key="1">
    <source>
        <dbReference type="SAM" id="Phobius"/>
    </source>
</evidence>
<dbReference type="RefSeq" id="WP_106239384.1">
    <property type="nucleotide sequence ID" value="NZ_PVZC01000001.1"/>
</dbReference>
<dbReference type="AlphaFoldDB" id="A0A2T0QEA0"/>
<sequence length="138" mass="14447">MRAGAAAPRWRYLVIAIGFAVLAGTRWLDGDPLWAAVFALAVPANIWLAVVEGRRAAEEAPLPAADPPPGVLAEALDGHRRRLRQWRTVAAGCAAAGLLLLFAAPAAGGLAGAVALYAAYRAHRSRRAVHVLSRAGAR</sequence>
<keyword evidence="1" id="KW-1133">Transmembrane helix</keyword>
<keyword evidence="1" id="KW-0472">Membrane</keyword>
<accession>A0A2T0QEA0</accession>
<comment type="caution">
    <text evidence="2">The sequence shown here is derived from an EMBL/GenBank/DDBJ whole genome shotgun (WGS) entry which is preliminary data.</text>
</comment>
<keyword evidence="1" id="KW-0812">Transmembrane</keyword>
<dbReference type="EMBL" id="PVZC01000001">
    <property type="protein sequence ID" value="PRY02222.1"/>
    <property type="molecule type" value="Genomic_DNA"/>
</dbReference>
<reference evidence="2 3" key="1">
    <citation type="submission" date="2018-03" db="EMBL/GenBank/DDBJ databases">
        <title>Genomic Encyclopedia of Archaeal and Bacterial Type Strains, Phase II (KMG-II): from individual species to whole genera.</title>
        <authorList>
            <person name="Goeker M."/>
        </authorList>
    </citation>
    <scope>NUCLEOTIDE SEQUENCE [LARGE SCALE GENOMIC DNA]</scope>
    <source>
        <strain evidence="2 3">DSM 45601</strain>
    </source>
</reference>
<keyword evidence="3" id="KW-1185">Reference proteome</keyword>
<feature type="transmembrane region" description="Helical" evidence="1">
    <location>
        <begin position="12"/>
        <end position="28"/>
    </location>
</feature>
<name>A0A2T0QEA0_9ACTN</name>
<feature type="transmembrane region" description="Helical" evidence="1">
    <location>
        <begin position="89"/>
        <end position="120"/>
    </location>
</feature>
<proteinExistence type="predicted"/>
<dbReference type="Proteomes" id="UP000237846">
    <property type="component" value="Unassembled WGS sequence"/>
</dbReference>
<protein>
    <submittedName>
        <fullName evidence="2">Uncharacterized protein</fullName>
    </submittedName>
</protein>
<evidence type="ECO:0000313" key="2">
    <source>
        <dbReference type="EMBL" id="PRY02222.1"/>
    </source>
</evidence>
<organism evidence="2 3">
    <name type="scientific">Allonocardiopsis opalescens</name>
    <dbReference type="NCBI Taxonomy" id="1144618"/>
    <lineage>
        <taxon>Bacteria</taxon>
        <taxon>Bacillati</taxon>
        <taxon>Actinomycetota</taxon>
        <taxon>Actinomycetes</taxon>
        <taxon>Streptosporangiales</taxon>
        <taxon>Allonocardiopsis</taxon>
    </lineage>
</organism>
<feature type="transmembrane region" description="Helical" evidence="1">
    <location>
        <begin position="34"/>
        <end position="51"/>
    </location>
</feature>
<evidence type="ECO:0000313" key="3">
    <source>
        <dbReference type="Proteomes" id="UP000237846"/>
    </source>
</evidence>